<dbReference type="RefSeq" id="WP_289379775.1">
    <property type="nucleotide sequence ID" value="NZ_JAUBOF010000054.1"/>
</dbReference>
<accession>A0ABT7RQ06</accession>
<keyword evidence="2" id="KW-1185">Reference proteome</keyword>
<gene>
    <name evidence="1" type="ORF">QT969_15505</name>
</gene>
<reference evidence="1 2" key="1">
    <citation type="submission" date="2023-06" db="EMBL/GenBank/DDBJ databases">
        <title>Rhodococcus indonesiensis sp. nov a new member of the Rhodococcus ruber lineage isolated from a sediment of neutral hot spring.</title>
        <authorList>
            <person name="Kusuma A.B."/>
            <person name="Fenylestari G."/>
            <person name="Ammar F."/>
            <person name="Nouioui I."/>
            <person name="Goodfellow M."/>
        </authorList>
    </citation>
    <scope>NUCLEOTIDE SEQUENCE [LARGE SCALE GENOMIC DNA]</scope>
    <source>
        <strain evidence="1 2">CSLK01-03</strain>
    </source>
</reference>
<evidence type="ECO:0000313" key="2">
    <source>
        <dbReference type="Proteomes" id="UP001233164"/>
    </source>
</evidence>
<dbReference type="Proteomes" id="UP001233164">
    <property type="component" value="Unassembled WGS sequence"/>
</dbReference>
<protein>
    <recommendedName>
        <fullName evidence="3">Secreted protein</fullName>
    </recommendedName>
</protein>
<name>A0ABT7RQ06_9NOCA</name>
<sequence>MELLGSAPALCMVLVGAVLDAGRHARHRHRHVAKTIELQRSGILRLLRRRRNRPRRAAVRDLTRHRGLPSEVRCAPHICASALGSTPPIGPGFDGLALTIFVVVGTAD</sequence>
<comment type="caution">
    <text evidence="1">The sequence shown here is derived from an EMBL/GenBank/DDBJ whole genome shotgun (WGS) entry which is preliminary data.</text>
</comment>
<dbReference type="EMBL" id="JAUBOF010000054">
    <property type="protein sequence ID" value="MDM7489687.1"/>
    <property type="molecule type" value="Genomic_DNA"/>
</dbReference>
<organism evidence="1 2">
    <name type="scientific">Rhodococcus indonesiensis</name>
    <dbReference type="NCBI Taxonomy" id="3055869"/>
    <lineage>
        <taxon>Bacteria</taxon>
        <taxon>Bacillati</taxon>
        <taxon>Actinomycetota</taxon>
        <taxon>Actinomycetes</taxon>
        <taxon>Mycobacteriales</taxon>
        <taxon>Nocardiaceae</taxon>
        <taxon>Rhodococcus</taxon>
    </lineage>
</organism>
<evidence type="ECO:0008006" key="3">
    <source>
        <dbReference type="Google" id="ProtNLM"/>
    </source>
</evidence>
<evidence type="ECO:0000313" key="1">
    <source>
        <dbReference type="EMBL" id="MDM7489687.1"/>
    </source>
</evidence>
<proteinExistence type="predicted"/>